<feature type="region of interest" description="Disordered" evidence="1">
    <location>
        <begin position="146"/>
        <end position="171"/>
    </location>
</feature>
<dbReference type="Proteomes" id="UP000784294">
    <property type="component" value="Unassembled WGS sequence"/>
</dbReference>
<evidence type="ECO:0000256" key="1">
    <source>
        <dbReference type="SAM" id="MobiDB-lite"/>
    </source>
</evidence>
<gene>
    <name evidence="2" type="ORF">PXEA_LOCUS3154</name>
</gene>
<feature type="non-terminal residue" evidence="2">
    <location>
        <position position="1"/>
    </location>
</feature>
<comment type="caution">
    <text evidence="2">The sequence shown here is derived from an EMBL/GenBank/DDBJ whole genome shotgun (WGS) entry which is preliminary data.</text>
</comment>
<feature type="region of interest" description="Disordered" evidence="1">
    <location>
        <begin position="107"/>
        <end position="128"/>
    </location>
</feature>
<protein>
    <submittedName>
        <fullName evidence="2">Uncharacterized protein</fullName>
    </submittedName>
</protein>
<sequence>MSRTSSDQDIMLYDNSPSTRARNVAGCNPFIFCQIVSYVLVYRRSARLLWLIGQSVQFALDQLVDRPHFLLRLLANLTGLDSIHIIRDFFKDSADISSVQTTTAVPTSVYNENTSDESSTHARANQSGDLKSTQFHLMGLLDSDSGQHQAASQEAELAVGSNTHSPHNAALSSSKSSSIFFPQGSAAHTTMTKHFSTLQDVDHVRLDSDFQVSGDSSLPSSDVAGRRIASSAVPLPPVLMLTMPLNLRTSADALLADTSSWMETQFLQTYSLLCSLFEYLATQPSYVDFSNITNPNNEAHSDRLLELSPSFPECMVHTQEAAIVEPFIEPQHLSLQIKQSQEAPTAFSASTEELKCPNSLPTASNGSKIG</sequence>
<organism evidence="2 3">
    <name type="scientific">Protopolystoma xenopodis</name>
    <dbReference type="NCBI Taxonomy" id="117903"/>
    <lineage>
        <taxon>Eukaryota</taxon>
        <taxon>Metazoa</taxon>
        <taxon>Spiralia</taxon>
        <taxon>Lophotrochozoa</taxon>
        <taxon>Platyhelminthes</taxon>
        <taxon>Monogenea</taxon>
        <taxon>Polyopisthocotylea</taxon>
        <taxon>Polystomatidea</taxon>
        <taxon>Polystomatidae</taxon>
        <taxon>Protopolystoma</taxon>
    </lineage>
</organism>
<name>A0A448WEA3_9PLAT</name>
<proteinExistence type="predicted"/>
<accession>A0A448WEA3</accession>
<evidence type="ECO:0000313" key="2">
    <source>
        <dbReference type="EMBL" id="VEL09714.1"/>
    </source>
</evidence>
<feature type="region of interest" description="Disordered" evidence="1">
    <location>
        <begin position="348"/>
        <end position="370"/>
    </location>
</feature>
<reference evidence="2" key="1">
    <citation type="submission" date="2018-11" db="EMBL/GenBank/DDBJ databases">
        <authorList>
            <consortium name="Pathogen Informatics"/>
        </authorList>
    </citation>
    <scope>NUCLEOTIDE SEQUENCE</scope>
</reference>
<dbReference type="EMBL" id="CAAALY010007058">
    <property type="protein sequence ID" value="VEL09714.1"/>
    <property type="molecule type" value="Genomic_DNA"/>
</dbReference>
<evidence type="ECO:0000313" key="3">
    <source>
        <dbReference type="Proteomes" id="UP000784294"/>
    </source>
</evidence>
<dbReference type="AlphaFoldDB" id="A0A448WEA3"/>
<feature type="compositionally biased region" description="Polar residues" evidence="1">
    <location>
        <begin position="359"/>
        <end position="370"/>
    </location>
</feature>
<keyword evidence="3" id="KW-1185">Reference proteome</keyword>